<protein>
    <recommendedName>
        <fullName evidence="1">DUF6891 domain-containing protein</fullName>
    </recommendedName>
</protein>
<dbReference type="InterPro" id="IPR054186">
    <property type="entry name" value="DUF6891"/>
</dbReference>
<evidence type="ECO:0000313" key="3">
    <source>
        <dbReference type="Proteomes" id="UP001500724"/>
    </source>
</evidence>
<name>A0ABN1HGA7_9ACTN</name>
<accession>A0ABN1HGA7</accession>
<organism evidence="2 3">
    <name type="scientific">Streptomyces thermocarboxydovorans</name>
    <dbReference type="NCBI Taxonomy" id="59298"/>
    <lineage>
        <taxon>Bacteria</taxon>
        <taxon>Bacillati</taxon>
        <taxon>Actinomycetota</taxon>
        <taxon>Actinomycetes</taxon>
        <taxon>Kitasatosporales</taxon>
        <taxon>Streptomycetaceae</taxon>
        <taxon>Streptomyces</taxon>
    </lineage>
</organism>
<keyword evidence="3" id="KW-1185">Reference proteome</keyword>
<dbReference type="EMBL" id="BAAAGU010000022">
    <property type="protein sequence ID" value="GAA0646601.1"/>
    <property type="molecule type" value="Genomic_DNA"/>
</dbReference>
<evidence type="ECO:0000259" key="1">
    <source>
        <dbReference type="Pfam" id="PF21831"/>
    </source>
</evidence>
<dbReference type="Proteomes" id="UP001500724">
    <property type="component" value="Unassembled WGS sequence"/>
</dbReference>
<gene>
    <name evidence="2" type="ORF">GCM10009535_25330</name>
</gene>
<feature type="domain" description="DUF6891" evidence="1">
    <location>
        <begin position="125"/>
        <end position="304"/>
    </location>
</feature>
<proteinExistence type="predicted"/>
<reference evidence="2 3" key="1">
    <citation type="journal article" date="2019" name="Int. J. Syst. Evol. Microbiol.">
        <title>The Global Catalogue of Microorganisms (GCM) 10K type strain sequencing project: providing services to taxonomists for standard genome sequencing and annotation.</title>
        <authorList>
            <consortium name="The Broad Institute Genomics Platform"/>
            <consortium name="The Broad Institute Genome Sequencing Center for Infectious Disease"/>
            <person name="Wu L."/>
            <person name="Ma J."/>
        </authorList>
    </citation>
    <scope>NUCLEOTIDE SEQUENCE [LARGE SCALE GENOMIC DNA]</scope>
    <source>
        <strain evidence="2 3">JCM 10367</strain>
    </source>
</reference>
<evidence type="ECO:0000313" key="2">
    <source>
        <dbReference type="EMBL" id="GAA0646601.1"/>
    </source>
</evidence>
<sequence>MEIDKGLAVKAEAENGRTYTRVTAERLRELVHGLGGPGDRWLVLQRIPDLPDVFAQVWHESGGDYRLEHRLGADGLFGTDLPDAGPVADLLTGWARQEPGWDTGVGWTPVELGPEEEVPEPPREALEVVEELVRQRLHCGYDTRAELVEIAEDHLVGSEWEPLTRAQARKLVDRLWLERVAEQRAWEGVTDPERLTRAFRALDADGITARENFSCCRGCGLSEIGAERPGARGFVFFHQQGTESAAAGGGLSLYYGGFGGSADTTAAVGREVAAALHAAGLSTTWDGSPDRAITVEPLDWRKRLVG</sequence>
<dbReference type="RefSeq" id="WP_344000427.1">
    <property type="nucleotide sequence ID" value="NZ_BAAAGU010000022.1"/>
</dbReference>
<comment type="caution">
    <text evidence="2">The sequence shown here is derived from an EMBL/GenBank/DDBJ whole genome shotgun (WGS) entry which is preliminary data.</text>
</comment>
<dbReference type="Pfam" id="PF21831">
    <property type="entry name" value="DUF6891"/>
    <property type="match status" value="1"/>
</dbReference>